<comment type="caution">
    <text evidence="1">The sequence shown here is derived from an EMBL/GenBank/DDBJ whole genome shotgun (WGS) entry which is preliminary data.</text>
</comment>
<reference evidence="1" key="1">
    <citation type="journal article" date="2014" name="Int. J. Syst. Evol. Microbiol.">
        <title>Complete genome sequence of Corynebacterium casei LMG S-19264T (=DSM 44701T), isolated from a smear-ripened cheese.</title>
        <authorList>
            <consortium name="US DOE Joint Genome Institute (JGI-PGF)"/>
            <person name="Walter F."/>
            <person name="Albersmeier A."/>
            <person name="Kalinowski J."/>
            <person name="Ruckert C."/>
        </authorList>
    </citation>
    <scope>NUCLEOTIDE SEQUENCE</scope>
    <source>
        <strain evidence="1">JCM 3313</strain>
    </source>
</reference>
<dbReference type="EMBL" id="BMRG01000001">
    <property type="protein sequence ID" value="GGP34514.1"/>
    <property type="molecule type" value="Genomic_DNA"/>
</dbReference>
<accession>A0A918EC90</accession>
<organism evidence="1 2">
    <name type="scientific">Saccharothrix coeruleofusca</name>
    <dbReference type="NCBI Taxonomy" id="33919"/>
    <lineage>
        <taxon>Bacteria</taxon>
        <taxon>Bacillati</taxon>
        <taxon>Actinomycetota</taxon>
        <taxon>Actinomycetes</taxon>
        <taxon>Pseudonocardiales</taxon>
        <taxon>Pseudonocardiaceae</taxon>
        <taxon>Saccharothrix</taxon>
    </lineage>
</organism>
<protein>
    <submittedName>
        <fullName evidence="1">Uncharacterized protein</fullName>
    </submittedName>
</protein>
<gene>
    <name evidence="1" type="ORF">GCM10010185_01430</name>
</gene>
<evidence type="ECO:0000313" key="1">
    <source>
        <dbReference type="EMBL" id="GGP34514.1"/>
    </source>
</evidence>
<evidence type="ECO:0000313" key="2">
    <source>
        <dbReference type="Proteomes" id="UP000639606"/>
    </source>
</evidence>
<dbReference type="AlphaFoldDB" id="A0A918EC90"/>
<reference evidence="1" key="2">
    <citation type="submission" date="2020-09" db="EMBL/GenBank/DDBJ databases">
        <authorList>
            <person name="Sun Q."/>
            <person name="Ohkuma M."/>
        </authorList>
    </citation>
    <scope>NUCLEOTIDE SEQUENCE</scope>
    <source>
        <strain evidence="1">JCM 3313</strain>
    </source>
</reference>
<name>A0A918EC90_9PSEU</name>
<keyword evidence="2" id="KW-1185">Reference proteome</keyword>
<dbReference type="Proteomes" id="UP000639606">
    <property type="component" value="Unassembled WGS sequence"/>
</dbReference>
<proteinExistence type="predicted"/>
<sequence length="81" mass="9339">MPMNDEPIIRTKRPKREWLLRCEGEEDEVFSVNVSRGAVEIHPPEHLDCVHLEKSQIAEFRAVLDEAIERAETDLRAAVES</sequence>